<dbReference type="InterPro" id="IPR051917">
    <property type="entry name" value="Transposase-Integrase"/>
</dbReference>
<dbReference type="RefSeq" id="WP_352066483.1">
    <property type="nucleotide sequence ID" value="NZ_JBEPAZ010000181.1"/>
</dbReference>
<gene>
    <name evidence="2" type="ORF">ABT272_45440</name>
</gene>
<dbReference type="Pfam" id="PF13936">
    <property type="entry name" value="HTH_38"/>
    <property type="match status" value="1"/>
</dbReference>
<feature type="domain" description="Transposase IS30-like HTH" evidence="1">
    <location>
        <begin position="6"/>
        <end position="40"/>
    </location>
</feature>
<dbReference type="PANTHER" id="PTHR10948:SF23">
    <property type="entry name" value="TRANSPOSASE INSI FOR INSERTION SEQUENCE ELEMENT IS30A-RELATED"/>
    <property type="match status" value="1"/>
</dbReference>
<comment type="caution">
    <text evidence="2">The sequence shown here is derived from an EMBL/GenBank/DDBJ whole genome shotgun (WGS) entry which is preliminary data.</text>
</comment>
<evidence type="ECO:0000313" key="3">
    <source>
        <dbReference type="Proteomes" id="UP001470023"/>
    </source>
</evidence>
<accession>A0ABV1UNB7</accession>
<name>A0ABV1UNB7_9ACTN</name>
<dbReference type="InterPro" id="IPR025246">
    <property type="entry name" value="IS30-like_HTH"/>
</dbReference>
<dbReference type="PANTHER" id="PTHR10948">
    <property type="entry name" value="TRANSPOSASE"/>
    <property type="match status" value="1"/>
</dbReference>
<keyword evidence="3" id="KW-1185">Reference proteome</keyword>
<sequence length="84" mass="9786">MPLLKRTRIATLRERRLGVREIALRLERSPSTVNREMRRNSLPHDNGIYDADLAHHRSLERNGRPRRVKLAADPELKAEVQAKL</sequence>
<reference evidence="2 3" key="1">
    <citation type="submission" date="2024-06" db="EMBL/GenBank/DDBJ databases">
        <title>The Natural Products Discovery Center: Release of the First 8490 Sequenced Strains for Exploring Actinobacteria Biosynthetic Diversity.</title>
        <authorList>
            <person name="Kalkreuter E."/>
            <person name="Kautsar S.A."/>
            <person name="Yang D."/>
            <person name="Bader C.D."/>
            <person name="Teijaro C.N."/>
            <person name="Fluegel L."/>
            <person name="Davis C.M."/>
            <person name="Simpson J.R."/>
            <person name="Lauterbach L."/>
            <person name="Steele A.D."/>
            <person name="Gui C."/>
            <person name="Meng S."/>
            <person name="Li G."/>
            <person name="Viehrig K."/>
            <person name="Ye F."/>
            <person name="Su P."/>
            <person name="Kiefer A.F."/>
            <person name="Nichols A."/>
            <person name="Cepeda A.J."/>
            <person name="Yan W."/>
            <person name="Fan B."/>
            <person name="Jiang Y."/>
            <person name="Adhikari A."/>
            <person name="Zheng C.-J."/>
            <person name="Schuster L."/>
            <person name="Cowan T.M."/>
            <person name="Smanski M.J."/>
            <person name="Chevrette M.G."/>
            <person name="De Carvalho L.P.S."/>
            <person name="Shen B."/>
        </authorList>
    </citation>
    <scope>NUCLEOTIDE SEQUENCE [LARGE SCALE GENOMIC DNA]</scope>
    <source>
        <strain evidence="2 3">NPDC001166</strain>
    </source>
</reference>
<evidence type="ECO:0000313" key="2">
    <source>
        <dbReference type="EMBL" id="MER6434691.1"/>
    </source>
</evidence>
<dbReference type="EMBL" id="JBEPAZ010000181">
    <property type="protein sequence ID" value="MER6434691.1"/>
    <property type="molecule type" value="Genomic_DNA"/>
</dbReference>
<protein>
    <submittedName>
        <fullName evidence="2">Helix-turn-helix domain-containing protein</fullName>
    </submittedName>
</protein>
<feature type="non-terminal residue" evidence="2">
    <location>
        <position position="84"/>
    </location>
</feature>
<dbReference type="Proteomes" id="UP001470023">
    <property type="component" value="Unassembled WGS sequence"/>
</dbReference>
<proteinExistence type="predicted"/>
<organism evidence="2 3">
    <name type="scientific">Streptomyces sp. 900105245</name>
    <dbReference type="NCBI Taxonomy" id="3154379"/>
    <lineage>
        <taxon>Bacteria</taxon>
        <taxon>Bacillati</taxon>
        <taxon>Actinomycetota</taxon>
        <taxon>Actinomycetes</taxon>
        <taxon>Kitasatosporales</taxon>
        <taxon>Streptomycetaceae</taxon>
        <taxon>Streptomyces</taxon>
    </lineage>
</organism>
<evidence type="ECO:0000259" key="1">
    <source>
        <dbReference type="Pfam" id="PF13936"/>
    </source>
</evidence>